<keyword evidence="1" id="KW-0472">Membrane</keyword>
<protein>
    <recommendedName>
        <fullName evidence="4">Lipoprotein</fullName>
    </recommendedName>
</protein>
<dbReference type="AlphaFoldDB" id="F4LNF2"/>
<dbReference type="eggNOG" id="ENOG5030V9B">
    <property type="taxonomic scope" value="Bacteria"/>
</dbReference>
<dbReference type="PROSITE" id="PS51257">
    <property type="entry name" value="PROKAR_LIPOPROTEIN"/>
    <property type="match status" value="1"/>
</dbReference>
<name>F4LNF2_TREBD</name>
<proteinExistence type="predicted"/>
<sequence length="241" mass="27799">MKIKQGIIFPFLGMLIFIFLSCMTIKQYGIETTAFETELSGNIKEFKKSDDVDSRDIILSGKTDFRFGFDPLYLNTVDLMKWTGKVFLNDALYNININYRKMTENNRILNIRAIDIQNLPPIYKFEKFDISGSQAIWEKEVHESELPVKLASFSVEGVEFSVLLTSMNTVSTMKDSMSSFIQMITLKEQVFQIVDRNGTVYAEFSYDSYKIFSVPDSKIDEKLLWPCIAVFSTLRNIVLNI</sequence>
<evidence type="ECO:0000313" key="3">
    <source>
        <dbReference type="Proteomes" id="UP000006546"/>
    </source>
</evidence>
<dbReference type="OrthoDB" id="365276at2"/>
<keyword evidence="1" id="KW-0812">Transmembrane</keyword>
<evidence type="ECO:0000256" key="1">
    <source>
        <dbReference type="SAM" id="Phobius"/>
    </source>
</evidence>
<dbReference type="RefSeq" id="WP_013759611.1">
    <property type="nucleotide sequence ID" value="NC_015500.1"/>
</dbReference>
<evidence type="ECO:0000313" key="2">
    <source>
        <dbReference type="EMBL" id="AEE17910.1"/>
    </source>
</evidence>
<keyword evidence="3" id="KW-1185">Reference proteome</keyword>
<organism evidence="2 3">
    <name type="scientific">Treponema brennaborense (strain DSM 12168 / CIP 105900 / DD5/3)</name>
    <dbReference type="NCBI Taxonomy" id="906968"/>
    <lineage>
        <taxon>Bacteria</taxon>
        <taxon>Pseudomonadati</taxon>
        <taxon>Spirochaetota</taxon>
        <taxon>Spirochaetia</taxon>
        <taxon>Spirochaetales</taxon>
        <taxon>Treponemataceae</taxon>
        <taxon>Treponema</taxon>
    </lineage>
</organism>
<accession>F4LNF2</accession>
<reference evidence="3" key="1">
    <citation type="submission" date="2011-04" db="EMBL/GenBank/DDBJ databases">
        <title>The complete genome of Treponema brennaborense DSM 12168.</title>
        <authorList>
            <person name="Lucas S."/>
            <person name="Han J."/>
            <person name="Lapidus A."/>
            <person name="Bruce D."/>
            <person name="Goodwin L."/>
            <person name="Pitluck S."/>
            <person name="Peters L."/>
            <person name="Kyrpides N."/>
            <person name="Mavromatis K."/>
            <person name="Ivanova N."/>
            <person name="Mikhailova N."/>
            <person name="Pagani I."/>
            <person name="Teshima H."/>
            <person name="Detter J.C."/>
            <person name="Tapia R."/>
            <person name="Han C."/>
            <person name="Land M."/>
            <person name="Hauser L."/>
            <person name="Markowitz V."/>
            <person name="Cheng J.-F."/>
            <person name="Hugenholtz P."/>
            <person name="Woyke T."/>
            <person name="Wu D."/>
            <person name="Gronow S."/>
            <person name="Wellnitz S."/>
            <person name="Brambilla E."/>
            <person name="Klenk H.-P."/>
            <person name="Eisen J.A."/>
        </authorList>
    </citation>
    <scope>NUCLEOTIDE SEQUENCE [LARGE SCALE GENOMIC DNA]</scope>
    <source>
        <strain evidence="3">DSM 12168 / CIP 105900 / DD5/3</strain>
    </source>
</reference>
<dbReference type="KEGG" id="tbe:Trebr_2504"/>
<dbReference type="HOGENOM" id="CLU_101808_0_0_12"/>
<gene>
    <name evidence="2" type="ordered locus">Trebr_2504</name>
</gene>
<evidence type="ECO:0008006" key="4">
    <source>
        <dbReference type="Google" id="ProtNLM"/>
    </source>
</evidence>
<keyword evidence="1" id="KW-1133">Transmembrane helix</keyword>
<dbReference type="EMBL" id="CP002696">
    <property type="protein sequence ID" value="AEE17910.1"/>
    <property type="molecule type" value="Genomic_DNA"/>
</dbReference>
<dbReference type="STRING" id="906968.Trebr_2504"/>
<dbReference type="Proteomes" id="UP000006546">
    <property type="component" value="Chromosome"/>
</dbReference>
<feature type="transmembrane region" description="Helical" evidence="1">
    <location>
        <begin position="7"/>
        <end position="29"/>
    </location>
</feature>